<evidence type="ECO:0000256" key="1">
    <source>
        <dbReference type="SAM" id="MobiDB-lite"/>
    </source>
</evidence>
<keyword evidence="2" id="KW-0812">Transmembrane</keyword>
<dbReference type="Pfam" id="PF22893">
    <property type="entry name" value="ULD_2"/>
    <property type="match status" value="1"/>
</dbReference>
<dbReference type="InterPro" id="IPR054464">
    <property type="entry name" value="ULD_fung"/>
</dbReference>
<reference evidence="4 5" key="1">
    <citation type="journal article" date="2024" name="J Genomics">
        <title>Draft genome sequencing and assembly of Favolaschia claudopus CIRM-BRFM 2984 isolated from oak limbs.</title>
        <authorList>
            <person name="Navarro D."/>
            <person name="Drula E."/>
            <person name="Chaduli D."/>
            <person name="Cazenave R."/>
            <person name="Ahrendt S."/>
            <person name="Wang J."/>
            <person name="Lipzen A."/>
            <person name="Daum C."/>
            <person name="Barry K."/>
            <person name="Grigoriev I.V."/>
            <person name="Favel A."/>
            <person name="Rosso M.N."/>
            <person name="Martin F."/>
        </authorList>
    </citation>
    <scope>NUCLEOTIDE SEQUENCE [LARGE SCALE GENOMIC DNA]</scope>
    <source>
        <strain evidence="4 5">CIRM-BRFM 2984</strain>
    </source>
</reference>
<keyword evidence="2" id="KW-1133">Transmembrane helix</keyword>
<dbReference type="Proteomes" id="UP001362999">
    <property type="component" value="Unassembled WGS sequence"/>
</dbReference>
<evidence type="ECO:0000313" key="5">
    <source>
        <dbReference type="Proteomes" id="UP001362999"/>
    </source>
</evidence>
<feature type="compositionally biased region" description="Polar residues" evidence="1">
    <location>
        <begin position="272"/>
        <end position="284"/>
    </location>
</feature>
<organism evidence="4 5">
    <name type="scientific">Favolaschia claudopus</name>
    <dbReference type="NCBI Taxonomy" id="2862362"/>
    <lineage>
        <taxon>Eukaryota</taxon>
        <taxon>Fungi</taxon>
        <taxon>Dikarya</taxon>
        <taxon>Basidiomycota</taxon>
        <taxon>Agaricomycotina</taxon>
        <taxon>Agaricomycetes</taxon>
        <taxon>Agaricomycetidae</taxon>
        <taxon>Agaricales</taxon>
        <taxon>Marasmiineae</taxon>
        <taxon>Mycenaceae</taxon>
        <taxon>Favolaschia</taxon>
    </lineage>
</organism>
<evidence type="ECO:0000313" key="4">
    <source>
        <dbReference type="EMBL" id="KAK7056015.1"/>
    </source>
</evidence>
<feature type="region of interest" description="Disordered" evidence="1">
    <location>
        <begin position="252"/>
        <end position="292"/>
    </location>
</feature>
<dbReference type="EMBL" id="JAWWNJ010000005">
    <property type="protein sequence ID" value="KAK7056015.1"/>
    <property type="molecule type" value="Genomic_DNA"/>
</dbReference>
<sequence>MVEQEATEKDPNSTFPALKTSWNILVNGKLVVQPNAPTNFLIPILRRLSKYIQGDKEKVFIIMYCTLFAILFPGSLKLTDRLRLVPLTALPFLAIPGILSLNDTITLVDVMGERRPILLAVWKNQEAFMKTLQEFFNGNEKISAIIETDQYRIQDAKYSVYQPGSRMVSAGATLFMAAVFPTLQMNCPWCNAQMPVSPGWNLQAFLDWQAFIPTLEQHFTYHPYPSAADEANWQSCQFQGPQAHADSLQKFASPAKNPHASPANDAQKEDSSANMSQSKTTNLTPPRRALRRHSPRTPAFLLSIFLPAHTCEAMGHNTLAFSPPHTGNGPTSCSLSQSPPTVIRLPNLRICSRRGILRPMVLRNNSIPQINVLIVARILASATDGFFIPVVSRLALDDEVSSDWLDEPIFGDDPSLADPPKLLSTVSL</sequence>
<dbReference type="AlphaFoldDB" id="A0AAW0DWQ8"/>
<name>A0AAW0DWQ8_9AGAR</name>
<proteinExistence type="predicted"/>
<keyword evidence="2" id="KW-0472">Membrane</keyword>
<keyword evidence="5" id="KW-1185">Reference proteome</keyword>
<feature type="domain" description="Ubiquitin-like" evidence="3">
    <location>
        <begin position="102"/>
        <end position="179"/>
    </location>
</feature>
<feature type="transmembrane region" description="Helical" evidence="2">
    <location>
        <begin position="59"/>
        <end position="76"/>
    </location>
</feature>
<gene>
    <name evidence="4" type="ORF">R3P38DRAFT_3170672</name>
</gene>
<accession>A0AAW0DWQ8</accession>
<evidence type="ECO:0000259" key="3">
    <source>
        <dbReference type="Pfam" id="PF22893"/>
    </source>
</evidence>
<comment type="caution">
    <text evidence="4">The sequence shown here is derived from an EMBL/GenBank/DDBJ whole genome shotgun (WGS) entry which is preliminary data.</text>
</comment>
<evidence type="ECO:0000256" key="2">
    <source>
        <dbReference type="SAM" id="Phobius"/>
    </source>
</evidence>
<protein>
    <recommendedName>
        <fullName evidence="3">Ubiquitin-like domain-containing protein</fullName>
    </recommendedName>
</protein>